<comment type="similarity">
    <text evidence="1">Belongs to the CNOT10 family.</text>
</comment>
<proteinExistence type="inferred from homology"/>
<dbReference type="EMBL" id="JALJOQ010000028">
    <property type="protein sequence ID" value="KAK9808012.1"/>
    <property type="molecule type" value="Genomic_DNA"/>
</dbReference>
<dbReference type="GO" id="GO:0017148">
    <property type="term" value="P:negative regulation of translation"/>
    <property type="evidence" value="ECO:0007669"/>
    <property type="project" value="TreeGrafter"/>
</dbReference>
<gene>
    <name evidence="2" type="ORF">WJX73_003900</name>
</gene>
<dbReference type="Gene3D" id="1.25.40.10">
    <property type="entry name" value="Tetratricopeptide repeat domain"/>
    <property type="match status" value="1"/>
</dbReference>
<dbReference type="SUPFAM" id="SSF48452">
    <property type="entry name" value="TPR-like"/>
    <property type="match status" value="1"/>
</dbReference>
<comment type="caution">
    <text evidence="2">The sequence shown here is derived from an EMBL/GenBank/DDBJ whole genome shotgun (WGS) entry which is preliminary data.</text>
</comment>
<protein>
    <submittedName>
        <fullName evidence="2">Uncharacterized protein</fullName>
    </submittedName>
</protein>
<name>A0AAW1PHD3_9CHLO</name>
<dbReference type="PANTHER" id="PTHR12979:SF5">
    <property type="entry name" value="CCR4-NOT TRANSCRIPTION COMPLEX SUBUNIT 10"/>
    <property type="match status" value="1"/>
</dbReference>
<dbReference type="AlphaFoldDB" id="A0AAW1PHD3"/>
<evidence type="ECO:0000256" key="1">
    <source>
        <dbReference type="ARBA" id="ARBA00010080"/>
    </source>
</evidence>
<dbReference type="InterPro" id="IPR039740">
    <property type="entry name" value="CNOT10"/>
</dbReference>
<dbReference type="Proteomes" id="UP001465755">
    <property type="component" value="Unassembled WGS sequence"/>
</dbReference>
<keyword evidence="3" id="KW-1185">Reference proteome</keyword>
<dbReference type="GO" id="GO:0030014">
    <property type="term" value="C:CCR4-NOT complex"/>
    <property type="evidence" value="ECO:0007669"/>
    <property type="project" value="InterPro"/>
</dbReference>
<dbReference type="InterPro" id="IPR011990">
    <property type="entry name" value="TPR-like_helical_dom_sf"/>
</dbReference>
<reference evidence="2 3" key="1">
    <citation type="journal article" date="2024" name="Nat. Commun.">
        <title>Phylogenomics reveals the evolutionary origins of lichenization in chlorophyte algae.</title>
        <authorList>
            <person name="Puginier C."/>
            <person name="Libourel C."/>
            <person name="Otte J."/>
            <person name="Skaloud P."/>
            <person name="Haon M."/>
            <person name="Grisel S."/>
            <person name="Petersen M."/>
            <person name="Berrin J.G."/>
            <person name="Delaux P.M."/>
            <person name="Dal Grande F."/>
            <person name="Keller J."/>
        </authorList>
    </citation>
    <scope>NUCLEOTIDE SEQUENCE [LARGE SCALE GENOMIC DNA]</scope>
    <source>
        <strain evidence="2 3">SAG 2036</strain>
    </source>
</reference>
<evidence type="ECO:0000313" key="2">
    <source>
        <dbReference type="EMBL" id="KAK9808012.1"/>
    </source>
</evidence>
<accession>A0AAW1PHD3</accession>
<dbReference type="GO" id="GO:0006402">
    <property type="term" value="P:mRNA catabolic process"/>
    <property type="evidence" value="ECO:0007669"/>
    <property type="project" value="TreeGrafter"/>
</dbReference>
<organism evidence="2 3">
    <name type="scientific">Symbiochloris irregularis</name>
    <dbReference type="NCBI Taxonomy" id="706552"/>
    <lineage>
        <taxon>Eukaryota</taxon>
        <taxon>Viridiplantae</taxon>
        <taxon>Chlorophyta</taxon>
        <taxon>core chlorophytes</taxon>
        <taxon>Trebouxiophyceae</taxon>
        <taxon>Trebouxiales</taxon>
        <taxon>Trebouxiaceae</taxon>
        <taxon>Symbiochloris</taxon>
    </lineage>
</organism>
<dbReference type="PANTHER" id="PTHR12979">
    <property type="entry name" value="CCR4-NOT TRANSCRIPTION COMPLEX SUBUNIT 10"/>
    <property type="match status" value="1"/>
</dbReference>
<evidence type="ECO:0000313" key="3">
    <source>
        <dbReference type="Proteomes" id="UP001465755"/>
    </source>
</evidence>
<sequence length="218" mass="23814">MEAIAAWQAGKTEQARRLLGSAEPSEPAAVTINRALAALPTDAAATATDLHRLQESLTDLQTAILRRAEAAASLRAHQDDSGTPPPALHPVHELSILQLNQAVVLSHLRQYDAATTLLQQLRGNADALPHGVDQRSLFLLADCYMATNQYSRAHGGFEGWGQRPTTQGVSTRDAGFQAQVLRLLWRRDLPALSPGYAWQSPLLLWHRAIRHLITPGHL</sequence>